<dbReference type="SUPFAM" id="SSF82866">
    <property type="entry name" value="Multidrug efflux transporter AcrB transmembrane domain"/>
    <property type="match status" value="2"/>
</dbReference>
<proteinExistence type="predicted"/>
<feature type="transmembrane region" description="Helical" evidence="1">
    <location>
        <begin position="998"/>
        <end position="1024"/>
    </location>
</feature>
<name>A0A7Y0DPY5_9GAMM</name>
<dbReference type="EMBL" id="JABBMT010000001">
    <property type="protein sequence ID" value="NMM39449.1"/>
    <property type="molecule type" value="Genomic_DNA"/>
</dbReference>
<dbReference type="SUPFAM" id="SSF82714">
    <property type="entry name" value="Multidrug efflux transporter AcrB TolC docking domain, DN and DC subdomains"/>
    <property type="match status" value="2"/>
</dbReference>
<dbReference type="RefSeq" id="WP_169018017.1">
    <property type="nucleotide sequence ID" value="NZ_JABBMT010000001.1"/>
</dbReference>
<feature type="transmembrane region" description="Helical" evidence="1">
    <location>
        <begin position="340"/>
        <end position="364"/>
    </location>
</feature>
<feature type="transmembrane region" description="Helical" evidence="1">
    <location>
        <begin position="434"/>
        <end position="454"/>
    </location>
</feature>
<dbReference type="InterPro" id="IPR027463">
    <property type="entry name" value="AcrB_DN_DC_subdom"/>
</dbReference>
<feature type="transmembrane region" description="Helical" evidence="1">
    <location>
        <begin position="376"/>
        <end position="403"/>
    </location>
</feature>
<organism evidence="2 3">
    <name type="scientific">Pseudoalteromonas arctica</name>
    <dbReference type="NCBI Taxonomy" id="394751"/>
    <lineage>
        <taxon>Bacteria</taxon>
        <taxon>Pseudomonadati</taxon>
        <taxon>Pseudomonadota</taxon>
        <taxon>Gammaproteobacteria</taxon>
        <taxon>Alteromonadales</taxon>
        <taxon>Pseudoalteromonadaceae</taxon>
        <taxon>Pseudoalteromonas</taxon>
    </lineage>
</organism>
<comment type="caution">
    <text evidence="2">The sequence shown here is derived from an EMBL/GenBank/DDBJ whole genome shotgun (WGS) entry which is preliminary data.</text>
</comment>
<evidence type="ECO:0000313" key="3">
    <source>
        <dbReference type="Proteomes" id="UP000570493"/>
    </source>
</evidence>
<evidence type="ECO:0000256" key="1">
    <source>
        <dbReference type="SAM" id="Phobius"/>
    </source>
</evidence>
<dbReference type="GO" id="GO:0005886">
    <property type="term" value="C:plasma membrane"/>
    <property type="evidence" value="ECO:0007669"/>
    <property type="project" value="TreeGrafter"/>
</dbReference>
<sequence length="1060" mass="116976">MSIENEKGLIAWFARNPVAANLIMIFILVGGLLTALTIRKQAFPQFESNWVSVQAIYPGAAPQEVEEGITIKIEENLEGTEGIKRLITYSNRGYSQAWIEIEEKYDLQEALDEIKAQVDAINSFPAGMERPIIQREKFQQEVMVLALYGDMTYAQLKELGTNLEDELLALPSVNLVDFFSGLNYEIGIEISPDKLREYGLTFRDVSNAVKSFSTNMSAGQIRSENGYISMRVEKQAYRGNEFEKLPLITLADGAQIYLGDVATINDGFEEGLLYSKYNGKNSLIYEINASKDQDITDVAKVLKHYMAEKASQLPQGVKLTPMIDLTYYLQGRLDMMVDNMIWGGILVMIVLALFLPLRLAFWVMMGLPVSFLGAFLFMPIGFLDITINMVSLFAFIIVLGIVVDDAIVVGESASAEIEKHGHSLENVIRGVKRVAMPATFGVLTTIAAFLPQAMASGPGAAFSKAIGVVIILCLIFSLIESKLILPAHIAAMDPRKPNPKNPLHKVRMVVDTGLKSFVENYYTPFVGHCIHYRYTVIIGFLCILIVSAGMFSGGLVKFVPNPKIPHDFPRIVVEMNLESSEQATLETAKKIEAVLLSVDEELEAQYGQKMIRDLSVSLRGRTGAQLMAVLIEPDKRPIDTFTLSALWREKMPPLPGVKTLTIQDNLFGGGRDDGDISFRLEGKNADELKEVATKLKAKLQSMEGVGDVNDSMQSATDEVQLNLKPLAYSMGLTLADVASQVSFSYYGLEAQRILREGEEIKVMIRYPEDERNSISNIHSTRIITPSGAEVPLSEVAEINLVDGVNSIRRENSNRTVNVWAAINTDKVEPFAIAQEIRDEYLPSLLKNYPGVKSNVAGRVQEEMESADEQLRDFAISLMIIFALLAIPLRSYSQPLIIMSVIPFGVVGAMYGHMVLGMTMSGLSMFGIIAVAGIVVNDSLVMVDFVNKARAEGVAIKEAVMQAGARRFRAILLTSVTTFIGVLPIIMETSLQAQIVIPMAVSLAFGVLFATVITLILIPCQYVALEDAKRLIRKWRGKEALVDGKPLDDKAIDQKVSPTHS</sequence>
<feature type="transmembrane region" description="Helical" evidence="1">
    <location>
        <begin position="534"/>
        <end position="556"/>
    </location>
</feature>
<dbReference type="Gene3D" id="3.30.70.1440">
    <property type="entry name" value="Multidrug efflux transporter AcrB pore domain"/>
    <property type="match status" value="1"/>
</dbReference>
<dbReference type="PANTHER" id="PTHR32063">
    <property type="match status" value="1"/>
</dbReference>
<reference evidence="2" key="1">
    <citation type="submission" date="2020-04" db="EMBL/GenBank/DDBJ databases">
        <title>Genome Sequencing for Pseudoaltermonas arctica.</title>
        <authorList>
            <person name="Elkins N.S."/>
        </authorList>
    </citation>
    <scope>NUCLEOTIDE SEQUENCE [LARGE SCALE GENOMIC DNA]</scope>
    <source>
        <strain evidence="2">NEC-BIFX-2020_0012</strain>
    </source>
</reference>
<feature type="transmembrane region" description="Helical" evidence="1">
    <location>
        <begin position="460"/>
        <end position="479"/>
    </location>
</feature>
<dbReference type="Gene3D" id="3.30.70.1320">
    <property type="entry name" value="Multidrug efflux transporter AcrB pore domain like"/>
    <property type="match status" value="1"/>
</dbReference>
<dbReference type="PRINTS" id="PR00702">
    <property type="entry name" value="ACRIFLAVINRP"/>
</dbReference>
<keyword evidence="1" id="KW-0812">Transmembrane</keyword>
<dbReference type="Pfam" id="PF00873">
    <property type="entry name" value="ACR_tran"/>
    <property type="match status" value="1"/>
</dbReference>
<accession>A0A7Y0DPY5</accession>
<feature type="transmembrane region" description="Helical" evidence="1">
    <location>
        <begin position="870"/>
        <end position="888"/>
    </location>
</feature>
<feature type="transmembrane region" description="Helical" evidence="1">
    <location>
        <begin position="895"/>
        <end position="915"/>
    </location>
</feature>
<dbReference type="Gene3D" id="3.30.2090.10">
    <property type="entry name" value="Multidrug efflux transporter AcrB TolC docking domain, DN and DC subdomains"/>
    <property type="match status" value="2"/>
</dbReference>
<keyword evidence="1" id="KW-0472">Membrane</keyword>
<protein>
    <submittedName>
        <fullName evidence="2">Efflux RND transporter permease subunit</fullName>
    </submittedName>
</protein>
<keyword evidence="1" id="KW-1133">Transmembrane helix</keyword>
<dbReference type="Gene3D" id="3.30.70.1430">
    <property type="entry name" value="Multidrug efflux transporter AcrB pore domain"/>
    <property type="match status" value="2"/>
</dbReference>
<keyword evidence="3" id="KW-1185">Reference proteome</keyword>
<dbReference type="GO" id="GO:0042910">
    <property type="term" value="F:xenobiotic transmembrane transporter activity"/>
    <property type="evidence" value="ECO:0007669"/>
    <property type="project" value="TreeGrafter"/>
</dbReference>
<dbReference type="Proteomes" id="UP000570493">
    <property type="component" value="Unassembled WGS sequence"/>
</dbReference>
<feature type="transmembrane region" description="Helical" evidence="1">
    <location>
        <begin position="18"/>
        <end position="38"/>
    </location>
</feature>
<dbReference type="InterPro" id="IPR001036">
    <property type="entry name" value="Acrflvin-R"/>
</dbReference>
<evidence type="ECO:0000313" key="2">
    <source>
        <dbReference type="EMBL" id="NMM39449.1"/>
    </source>
</evidence>
<feature type="transmembrane region" description="Helical" evidence="1">
    <location>
        <begin position="921"/>
        <end position="946"/>
    </location>
</feature>
<dbReference type="Gene3D" id="1.20.1640.10">
    <property type="entry name" value="Multidrug efflux transporter AcrB transmembrane domain"/>
    <property type="match status" value="2"/>
</dbReference>
<dbReference type="PANTHER" id="PTHR32063:SF33">
    <property type="entry name" value="RND SUPERFAMILY EFFLUX PUMP PERMEASE COMPONENT"/>
    <property type="match status" value="1"/>
</dbReference>
<dbReference type="AlphaFoldDB" id="A0A7Y0DPY5"/>
<feature type="transmembrane region" description="Helical" evidence="1">
    <location>
        <begin position="967"/>
        <end position="986"/>
    </location>
</feature>
<dbReference type="SUPFAM" id="SSF82693">
    <property type="entry name" value="Multidrug efflux transporter AcrB pore domain, PN1, PN2, PC1 and PC2 subdomains"/>
    <property type="match status" value="2"/>
</dbReference>
<gene>
    <name evidence="2" type="ORF">HHO47_00955</name>
</gene>